<evidence type="ECO:0000313" key="3">
    <source>
        <dbReference type="EMBL" id="MBP1967726.1"/>
    </source>
</evidence>
<dbReference type="Gene3D" id="3.20.20.140">
    <property type="entry name" value="Metal-dependent hydrolases"/>
    <property type="match status" value="1"/>
</dbReference>
<dbReference type="Pfam" id="PF04909">
    <property type="entry name" value="Amidohydro_2"/>
    <property type="match status" value="1"/>
</dbReference>
<name>A0ABS4I9W4_9BACL</name>
<keyword evidence="4" id="KW-1185">Reference proteome</keyword>
<dbReference type="RefSeq" id="WP_167067425.1">
    <property type="nucleotide sequence ID" value="NZ_JAAOZR010000090.1"/>
</dbReference>
<dbReference type="InterPro" id="IPR006680">
    <property type="entry name" value="Amidohydro-rel"/>
</dbReference>
<feature type="domain" description="Amidohydrolase-related" evidence="2">
    <location>
        <begin position="3"/>
        <end position="276"/>
    </location>
</feature>
<comment type="similarity">
    <text evidence="1">Belongs to the metallo-dependent hydrolases superfamily.</text>
</comment>
<dbReference type="EC" id="3.1.1.-" evidence="3"/>
<sequence>MRIDAHQHYWKIDRGDYGWIGPELPVLYRDFMPSDLWPHLKQHHLDRTIVVQAAQTLEETNYLLSLSEKSETIAGVVGWLDLHDPECMLQYKEFKKHPKYVGFRVMIQEMTDASRILEPHFVEALRYFAEEDVPVDLLVKSEQLAPVVELLDQVPRLRAVIDHIAKPKIADGVIEPWKSQMTAIAKHSNVYCKLSGMVTEANHTSWVKEDFIVYIQHVLEVFGTERVLFGSDWPVCLLAADYDEVVGVLTHALPETWTEHDKDRLFGLNAKEFYKL</sequence>
<keyword evidence="3" id="KW-0378">Hydrolase</keyword>
<dbReference type="GO" id="GO:0016787">
    <property type="term" value="F:hydrolase activity"/>
    <property type="evidence" value="ECO:0007669"/>
    <property type="project" value="UniProtKB-KW"/>
</dbReference>
<evidence type="ECO:0000256" key="1">
    <source>
        <dbReference type="ARBA" id="ARBA00038310"/>
    </source>
</evidence>
<dbReference type="SUPFAM" id="SSF51556">
    <property type="entry name" value="Metallo-dependent hydrolases"/>
    <property type="match status" value="1"/>
</dbReference>
<proteinExistence type="inferred from homology"/>
<evidence type="ECO:0000313" key="4">
    <source>
        <dbReference type="Proteomes" id="UP001519344"/>
    </source>
</evidence>
<dbReference type="Proteomes" id="UP001519344">
    <property type="component" value="Unassembled WGS sequence"/>
</dbReference>
<dbReference type="PANTHER" id="PTHR43569:SF2">
    <property type="entry name" value="AMIDOHYDROLASE-RELATED DOMAIN-CONTAINING PROTEIN"/>
    <property type="match status" value="1"/>
</dbReference>
<comment type="caution">
    <text evidence="3">The sequence shown here is derived from an EMBL/GenBank/DDBJ whole genome shotgun (WGS) entry which is preliminary data.</text>
</comment>
<reference evidence="3 4" key="1">
    <citation type="submission" date="2021-03" db="EMBL/GenBank/DDBJ databases">
        <title>Genomic Encyclopedia of Type Strains, Phase IV (KMG-IV): sequencing the most valuable type-strain genomes for metagenomic binning, comparative biology and taxonomic classification.</title>
        <authorList>
            <person name="Goeker M."/>
        </authorList>
    </citation>
    <scope>NUCLEOTIDE SEQUENCE [LARGE SCALE GENOMIC DNA]</scope>
    <source>
        <strain evidence="3 4">DSM 24950</strain>
    </source>
</reference>
<gene>
    <name evidence="3" type="ORF">J2Z65_006998</name>
</gene>
<dbReference type="InterPro" id="IPR032466">
    <property type="entry name" value="Metal_Hydrolase"/>
</dbReference>
<dbReference type="InterPro" id="IPR052350">
    <property type="entry name" value="Metallo-dep_Lactonases"/>
</dbReference>
<protein>
    <submittedName>
        <fullName evidence="3">L-fuconolactonase</fullName>
        <ecNumber evidence="3">3.1.1.-</ecNumber>
    </submittedName>
</protein>
<dbReference type="PANTHER" id="PTHR43569">
    <property type="entry name" value="AMIDOHYDROLASE"/>
    <property type="match status" value="1"/>
</dbReference>
<evidence type="ECO:0000259" key="2">
    <source>
        <dbReference type="Pfam" id="PF04909"/>
    </source>
</evidence>
<dbReference type="EMBL" id="JAGGKV010000040">
    <property type="protein sequence ID" value="MBP1967726.1"/>
    <property type="molecule type" value="Genomic_DNA"/>
</dbReference>
<accession>A0ABS4I9W4</accession>
<organism evidence="3 4">
    <name type="scientific">Paenibacillus aceris</name>
    <dbReference type="NCBI Taxonomy" id="869555"/>
    <lineage>
        <taxon>Bacteria</taxon>
        <taxon>Bacillati</taxon>
        <taxon>Bacillota</taxon>
        <taxon>Bacilli</taxon>
        <taxon>Bacillales</taxon>
        <taxon>Paenibacillaceae</taxon>
        <taxon>Paenibacillus</taxon>
    </lineage>
</organism>